<proteinExistence type="predicted"/>
<reference evidence="2 3" key="1">
    <citation type="submission" date="2019-05" db="EMBL/GenBank/DDBJ databases">
        <authorList>
            <consortium name="Pathogen Informatics"/>
        </authorList>
    </citation>
    <scope>NUCLEOTIDE SEQUENCE [LARGE SCALE GENOMIC DNA]</scope>
    <source>
        <strain evidence="2 3">NM319</strain>
    </source>
</reference>
<evidence type="ECO:0000259" key="1">
    <source>
        <dbReference type="Pfam" id="PF19905"/>
    </source>
</evidence>
<dbReference type="GeneID" id="86155924"/>
<sequence>MNTTELLAQRESTHGNFHQGALIFNDITKHIQNAPHLDSSHKYALTMIATKITRILQGNPHEVDHWQDICGYATLGGRLNLTADEPTATPLNDMIEVPVVHIHKG</sequence>
<dbReference type="InterPro" id="IPR045958">
    <property type="entry name" value="DUF6378"/>
</dbReference>
<evidence type="ECO:0000313" key="3">
    <source>
        <dbReference type="Proteomes" id="UP000308167"/>
    </source>
</evidence>
<keyword evidence="3" id="KW-1185">Reference proteome</keyword>
<protein>
    <recommendedName>
        <fullName evidence="1">DUF6378 domain-containing protein</fullName>
    </recommendedName>
</protein>
<dbReference type="RefSeq" id="WP_135710524.1">
    <property type="nucleotide sequence ID" value="NZ_CABFKI010000009.1"/>
</dbReference>
<dbReference type="Proteomes" id="UP000308167">
    <property type="component" value="Unassembled WGS sequence"/>
</dbReference>
<comment type="caution">
    <text evidence="2">The sequence shown here is derived from an EMBL/GenBank/DDBJ whole genome shotgun (WGS) entry which is preliminary data.</text>
</comment>
<feature type="domain" description="DUF6378" evidence="1">
    <location>
        <begin position="9"/>
        <end position="79"/>
    </location>
</feature>
<gene>
    <name evidence="2" type="ORF">SAMEA1410922_01525</name>
</gene>
<dbReference type="Pfam" id="PF19905">
    <property type="entry name" value="DUF6378"/>
    <property type="match status" value="1"/>
</dbReference>
<dbReference type="EMBL" id="CABFKI010000009">
    <property type="protein sequence ID" value="VTU08623.1"/>
    <property type="molecule type" value="Genomic_DNA"/>
</dbReference>
<accession>A0ABY6TKL6</accession>
<organism evidence="2 3">
    <name type="scientific">Actinobacillus porcinus</name>
    <dbReference type="NCBI Taxonomy" id="51048"/>
    <lineage>
        <taxon>Bacteria</taxon>
        <taxon>Pseudomonadati</taxon>
        <taxon>Pseudomonadota</taxon>
        <taxon>Gammaproteobacteria</taxon>
        <taxon>Pasteurellales</taxon>
        <taxon>Pasteurellaceae</taxon>
        <taxon>Actinobacillus</taxon>
    </lineage>
</organism>
<evidence type="ECO:0000313" key="2">
    <source>
        <dbReference type="EMBL" id="VTU08623.1"/>
    </source>
</evidence>
<name>A0ABY6TKL6_9PAST</name>